<sequence>MLKKILSVMLCFGMMMGLASCGSSSSGSDKAYKIGVLQLIQHDSLDASYKGFVAALKENGYEDGDKIKIDFQNAAGDQSNCQTISDGFVNDGKDLILAIGTPAAQAASSKTKDIPILITAVTDPADAGLVKSNEKPETNVSGTSDLTPVKDQLEVLKEFSPKAKKVGLLYSSNEANSVLQAKIAKKEAKKLGLTIVEGTVSSSNEIQQVTSSIVDKVDAIYIPTDNTFAAGMATVALVTNEAKVPVYCGAQAMATDGGLACYGIDYYDLGYKTGIQAIKVLEGKAKVNDMPIEYLNGDDLKLVVNNDTLKTLNMKVPDNLKRINFVKIKKHPHGLFFLLFICQSIFYSNLFQNDTLLFLGQVSNKILLVHVPILCLHLYQI</sequence>
<dbReference type="InterPro" id="IPR007487">
    <property type="entry name" value="ABC_transpt-TYRBP-like"/>
</dbReference>
<reference evidence="2" key="2">
    <citation type="submission" date="2013-08" db="EMBL/GenBank/DDBJ databases">
        <title>Draft genome sequence of Anaerofustis stercorihominis (DSM 17244).</title>
        <authorList>
            <person name="Sudarsanam P."/>
            <person name="Ley R."/>
            <person name="Guruge J."/>
            <person name="Turnbaugh P.J."/>
            <person name="Mahowald M."/>
            <person name="Liep D."/>
            <person name="Gordon J."/>
        </authorList>
    </citation>
    <scope>NUCLEOTIDE SEQUENCE</scope>
    <source>
        <strain evidence="2">DSM 17244</strain>
    </source>
</reference>
<evidence type="ECO:0000313" key="2">
    <source>
        <dbReference type="EMBL" id="EDS71347.1"/>
    </source>
</evidence>
<feature type="signal peptide" evidence="1">
    <location>
        <begin position="1"/>
        <end position="19"/>
    </location>
</feature>
<gene>
    <name evidence="2" type="ORF">ANASTE_01046</name>
</gene>
<evidence type="ECO:0000313" key="3">
    <source>
        <dbReference type="Proteomes" id="UP000005178"/>
    </source>
</evidence>
<dbReference type="CDD" id="cd06325">
    <property type="entry name" value="PBP1_ABC_unchar_transporter"/>
    <property type="match status" value="1"/>
</dbReference>
<organism evidence="2 3">
    <name type="scientific">Anaerofustis stercorihominis DSM 17244</name>
    <dbReference type="NCBI Taxonomy" id="445971"/>
    <lineage>
        <taxon>Bacteria</taxon>
        <taxon>Bacillati</taxon>
        <taxon>Bacillota</taxon>
        <taxon>Clostridia</taxon>
        <taxon>Eubacteriales</taxon>
        <taxon>Eubacteriaceae</taxon>
        <taxon>Anaerofustis</taxon>
    </lineage>
</organism>
<accession>B1CAQ0</accession>
<keyword evidence="1" id="KW-0732">Signal</keyword>
<dbReference type="InterPro" id="IPR028082">
    <property type="entry name" value="Peripla_BP_I"/>
</dbReference>
<dbReference type="HOGENOM" id="CLU_058196_1_0_9"/>
<proteinExistence type="predicted"/>
<reference evidence="2" key="1">
    <citation type="submission" date="2008-01" db="EMBL/GenBank/DDBJ databases">
        <authorList>
            <person name="Fulton L."/>
            <person name="Clifton S."/>
            <person name="Fulton B."/>
            <person name="Xu J."/>
            <person name="Minx P."/>
            <person name="Pepin K.H."/>
            <person name="Johnson M."/>
            <person name="Thiruvilangam P."/>
            <person name="Bhonagiri V."/>
            <person name="Nash W.E."/>
            <person name="Mardis E.R."/>
            <person name="Wilson R.K."/>
        </authorList>
    </citation>
    <scope>NUCLEOTIDE SEQUENCE [LARGE SCALE GENOMIC DNA]</scope>
    <source>
        <strain evidence="2">DSM 17244</strain>
    </source>
</reference>
<dbReference type="SUPFAM" id="SSF53822">
    <property type="entry name" value="Periplasmic binding protein-like I"/>
    <property type="match status" value="1"/>
</dbReference>
<dbReference type="AlphaFoldDB" id="B1CAQ0"/>
<name>B1CAQ0_9FIRM</name>
<dbReference type="Pfam" id="PF04392">
    <property type="entry name" value="ABC_sub_bind"/>
    <property type="match status" value="1"/>
</dbReference>
<dbReference type="PANTHER" id="PTHR35271">
    <property type="entry name" value="ABC TRANSPORTER, SUBSTRATE-BINDING LIPOPROTEIN-RELATED"/>
    <property type="match status" value="1"/>
</dbReference>
<dbReference type="PROSITE" id="PS51257">
    <property type="entry name" value="PROKAR_LIPOPROTEIN"/>
    <property type="match status" value="1"/>
</dbReference>
<dbReference type="EMBL" id="ABIL02000006">
    <property type="protein sequence ID" value="EDS71347.1"/>
    <property type="molecule type" value="Genomic_DNA"/>
</dbReference>
<keyword evidence="3" id="KW-1185">Reference proteome</keyword>
<comment type="caution">
    <text evidence="2">The sequence shown here is derived from an EMBL/GenBank/DDBJ whole genome shotgun (WGS) entry which is preliminary data.</text>
</comment>
<protein>
    <submittedName>
        <fullName evidence="2">ABC transporter substrate binding protein</fullName>
    </submittedName>
</protein>
<dbReference type="Gene3D" id="3.40.50.2300">
    <property type="match status" value="2"/>
</dbReference>
<feature type="chain" id="PRO_5038922236" evidence="1">
    <location>
        <begin position="20"/>
        <end position="381"/>
    </location>
</feature>
<dbReference type="PANTHER" id="PTHR35271:SF1">
    <property type="entry name" value="ABC TRANSPORTER, SUBSTRATE-BINDING LIPOPROTEIN"/>
    <property type="match status" value="1"/>
</dbReference>
<evidence type="ECO:0000256" key="1">
    <source>
        <dbReference type="SAM" id="SignalP"/>
    </source>
</evidence>
<dbReference type="Proteomes" id="UP000005178">
    <property type="component" value="Unassembled WGS sequence"/>
</dbReference>
<dbReference type="STRING" id="445971.ANASTE_01046"/>
<dbReference type="eggNOG" id="COG2984">
    <property type="taxonomic scope" value="Bacteria"/>
</dbReference>